<dbReference type="InterPro" id="IPR047255">
    <property type="entry name" value="C2D_MCTP_PRT_plant"/>
</dbReference>
<comment type="subcellular location">
    <subcellularLocation>
        <location evidence="1">Membrane</location>
        <topology evidence="1">Multi-pass membrane protein</topology>
    </subcellularLocation>
</comment>
<feature type="domain" description="C2" evidence="11">
    <location>
        <begin position="297"/>
        <end position="418"/>
    </location>
</feature>
<evidence type="ECO:0000256" key="2">
    <source>
        <dbReference type="ARBA" id="ARBA00007923"/>
    </source>
</evidence>
<dbReference type="Pfam" id="PF08372">
    <property type="entry name" value="PRT_C"/>
    <property type="match status" value="1"/>
</dbReference>
<keyword evidence="6" id="KW-0106">Calcium</keyword>
<feature type="domain" description="C2" evidence="11">
    <location>
        <begin position="608"/>
        <end position="739"/>
    </location>
</feature>
<reference evidence="12" key="1">
    <citation type="journal article" date="2023" name="Plant J.">
        <title>Genome sequences and population genomics provide insights into the demographic history, inbreeding, and mutation load of two 'living fossil' tree species of Dipteronia.</title>
        <authorList>
            <person name="Feng Y."/>
            <person name="Comes H.P."/>
            <person name="Chen J."/>
            <person name="Zhu S."/>
            <person name="Lu R."/>
            <person name="Zhang X."/>
            <person name="Li P."/>
            <person name="Qiu J."/>
            <person name="Olsen K.M."/>
            <person name="Qiu Y."/>
        </authorList>
    </citation>
    <scope>NUCLEOTIDE SEQUENCE</scope>
    <source>
        <strain evidence="12">KIB01</strain>
    </source>
</reference>
<feature type="compositionally biased region" description="Low complexity" evidence="9">
    <location>
        <begin position="180"/>
        <end position="200"/>
    </location>
</feature>
<dbReference type="SUPFAM" id="SSF49562">
    <property type="entry name" value="C2 domain (Calcium/lipid-binding domain, CaLB)"/>
    <property type="match status" value="4"/>
</dbReference>
<dbReference type="InterPro" id="IPR013583">
    <property type="entry name" value="MCTP_C"/>
</dbReference>
<dbReference type="GO" id="GO:0046872">
    <property type="term" value="F:metal ion binding"/>
    <property type="evidence" value="ECO:0007669"/>
    <property type="project" value="UniProtKB-KW"/>
</dbReference>
<sequence>MAMTIRRLIVEVVDARNLLPKDGHGSSSPYAVIDYYGQRKKTRTVIRDLNPTWNQVLEFNDGKEKPSQVFTDMLELDLFHDKNYGPTRRNNFLGRIRLSSTQFVNKGEEALIYYPLEKKSLLSWIQGEIGLKIFYVDEAPPPPPPPDAPLEPVKTAPPVDPAAESNGKPKSTTPVNTETASAPAAYQALPPAEEPPAAAEAPKDEAAPPPPAEPENAEAEAEKQPECEPSVAPPPPQPEEGPPQQPMQEQQPDFDIDFTTPRPVRSASASIPVAKVAPQPILRTMSTMSMASYASDPPDNIPIERSTFDLVEKMHYLFVRVVKARFLPTNGRPIVKLAISNSRTESKPARKTSFFEWDQSYAFSRDSPESSSILEVSVWDPPRGDVAADANFLGGICFDVTEIPLRDPPDSPLAPQWYRLEGGGVQSGDLMLATWIGTQADESFPDAWKTDTAGHSNSKAKVYVSPKLWYLRTTVIEAQDILSPVTALKEASFSIKAQLGFQVQKTKVSVTRNGTPSWNEDLLFVAAEPFSDHLVFMLENRQPKGTVTLGVTRIQLTAVERRVDDRKVASRWLSFEGNKDDKRVYKGRVHLRLCFDGGYHVMDEAAHVCSDYRPTAKQLWKPPVGTVELGVIGCKNLLPMKTVNGKGTTDAYVVAKYASKWIRTRTISDSLEPRWNEQYTWKVYDPCTVLSIGVFDSFEVFEDDDVDREAAPTRPDFRMGRVRIRISTLETSKVYKNTYPLLLLGNNGTTKLGEIEVAVRFIRSSPTLDFLHVYSQSLLPLMHHIKPLGVVHQEMLRSTACKIIGAHLARSEPPLRQDVVRYMLDADTQSFSMRKVRVNYFRIVNILTRLIDIVRWVDNTRAWKNPTATILVHALLVMLIWFPDLIVPTLAFYVFVIGVWNYRFRSRVPLPHFDPKMSLADTVERDELDEEFDMVPSTRSSEIVRVRYDMLRTLGARVQMVLGDFATQGERVQALVTWRDPRATGIFVGLCFVVAVILYLVPSKMVAVAFGFYYFRHPMFRDRMPSPALNFFRRLPSLSDRIM</sequence>
<name>A0AAD9TLV9_9ROSI</name>
<feature type="compositionally biased region" description="Polar residues" evidence="9">
    <location>
        <begin position="168"/>
        <end position="179"/>
    </location>
</feature>
<feature type="transmembrane region" description="Helical" evidence="10">
    <location>
        <begin position="870"/>
        <end position="900"/>
    </location>
</feature>
<dbReference type="InterPro" id="IPR035892">
    <property type="entry name" value="C2_domain_sf"/>
</dbReference>
<dbReference type="CDD" id="cd08378">
    <property type="entry name" value="C2B_MCTP_PRT_plant"/>
    <property type="match status" value="1"/>
</dbReference>
<feature type="domain" description="C2" evidence="11">
    <location>
        <begin position="452"/>
        <end position="573"/>
    </location>
</feature>
<keyword evidence="13" id="KW-1185">Reference proteome</keyword>
<dbReference type="Pfam" id="PF00168">
    <property type="entry name" value="C2"/>
    <property type="match status" value="4"/>
</dbReference>
<dbReference type="Gene3D" id="2.60.40.150">
    <property type="entry name" value="C2 domain"/>
    <property type="match status" value="4"/>
</dbReference>
<dbReference type="PROSITE" id="PS50004">
    <property type="entry name" value="C2"/>
    <property type="match status" value="4"/>
</dbReference>
<dbReference type="PANTHER" id="PTHR31425:SF35">
    <property type="entry name" value="MULTIPLE C2 DOMAIN AND TRANSMEMBRANE REGION PROTEIN 16"/>
    <property type="match status" value="1"/>
</dbReference>
<dbReference type="PANTHER" id="PTHR31425">
    <property type="entry name" value="PHOSPHORIBOSYLANTHRANILATE TRANSFERASE ISOFORM 1"/>
    <property type="match status" value="1"/>
</dbReference>
<keyword evidence="8 10" id="KW-0472">Membrane</keyword>
<dbReference type="CDD" id="cd08379">
    <property type="entry name" value="C2D_MCTP_PRT_plant"/>
    <property type="match status" value="1"/>
</dbReference>
<evidence type="ECO:0000259" key="11">
    <source>
        <dbReference type="PROSITE" id="PS50004"/>
    </source>
</evidence>
<dbReference type="InterPro" id="IPR047258">
    <property type="entry name" value="C2C_MCTP_PRT_plant"/>
</dbReference>
<comment type="similarity">
    <text evidence="2">Belongs to the MCTP family.</text>
</comment>
<comment type="caution">
    <text evidence="12">The sequence shown here is derived from an EMBL/GenBank/DDBJ whole genome shotgun (WGS) entry which is preliminary data.</text>
</comment>
<feature type="compositionally biased region" description="Pro residues" evidence="9">
    <location>
        <begin position="140"/>
        <end position="149"/>
    </location>
</feature>
<dbReference type="Proteomes" id="UP001280121">
    <property type="component" value="Unassembled WGS sequence"/>
</dbReference>
<dbReference type="InterPro" id="IPR047259">
    <property type="entry name" value="QUIRKY-like"/>
</dbReference>
<dbReference type="SMART" id="SM00239">
    <property type="entry name" value="C2"/>
    <property type="match status" value="4"/>
</dbReference>
<dbReference type="InterPro" id="IPR047257">
    <property type="entry name" value="C2B_MCTP_PRT_plant"/>
</dbReference>
<keyword evidence="5" id="KW-0677">Repeat</keyword>
<gene>
    <name evidence="12" type="ORF">Ddye_026028</name>
</gene>
<feature type="transmembrane region" description="Helical" evidence="10">
    <location>
        <begin position="986"/>
        <end position="1015"/>
    </location>
</feature>
<accession>A0AAD9TLV9</accession>
<evidence type="ECO:0000256" key="1">
    <source>
        <dbReference type="ARBA" id="ARBA00004141"/>
    </source>
</evidence>
<evidence type="ECO:0000256" key="5">
    <source>
        <dbReference type="ARBA" id="ARBA00022737"/>
    </source>
</evidence>
<feature type="compositionally biased region" description="Pro residues" evidence="9">
    <location>
        <begin position="231"/>
        <end position="245"/>
    </location>
</feature>
<evidence type="ECO:0000256" key="8">
    <source>
        <dbReference type="ARBA" id="ARBA00023136"/>
    </source>
</evidence>
<dbReference type="GO" id="GO:0016020">
    <property type="term" value="C:membrane"/>
    <property type="evidence" value="ECO:0007669"/>
    <property type="project" value="UniProtKB-SubCell"/>
</dbReference>
<organism evidence="12 13">
    <name type="scientific">Dipteronia dyeriana</name>
    <dbReference type="NCBI Taxonomy" id="168575"/>
    <lineage>
        <taxon>Eukaryota</taxon>
        <taxon>Viridiplantae</taxon>
        <taxon>Streptophyta</taxon>
        <taxon>Embryophyta</taxon>
        <taxon>Tracheophyta</taxon>
        <taxon>Spermatophyta</taxon>
        <taxon>Magnoliopsida</taxon>
        <taxon>eudicotyledons</taxon>
        <taxon>Gunneridae</taxon>
        <taxon>Pentapetalae</taxon>
        <taxon>rosids</taxon>
        <taxon>malvids</taxon>
        <taxon>Sapindales</taxon>
        <taxon>Sapindaceae</taxon>
        <taxon>Hippocastanoideae</taxon>
        <taxon>Acereae</taxon>
        <taxon>Dipteronia</taxon>
    </lineage>
</organism>
<evidence type="ECO:0000256" key="6">
    <source>
        <dbReference type="ARBA" id="ARBA00022837"/>
    </source>
</evidence>
<evidence type="ECO:0000256" key="3">
    <source>
        <dbReference type="ARBA" id="ARBA00022692"/>
    </source>
</evidence>
<keyword evidence="3 10" id="KW-0812">Transmembrane</keyword>
<feature type="domain" description="C2" evidence="11">
    <location>
        <begin position="1"/>
        <end position="113"/>
    </location>
</feature>
<evidence type="ECO:0000256" key="7">
    <source>
        <dbReference type="ARBA" id="ARBA00022989"/>
    </source>
</evidence>
<dbReference type="EMBL" id="JANJYI010000008">
    <property type="protein sequence ID" value="KAK2638233.1"/>
    <property type="molecule type" value="Genomic_DNA"/>
</dbReference>
<keyword evidence="4" id="KW-0479">Metal-binding</keyword>
<evidence type="ECO:0000313" key="13">
    <source>
        <dbReference type="Proteomes" id="UP001280121"/>
    </source>
</evidence>
<dbReference type="CDD" id="cd04019">
    <property type="entry name" value="C2C_MCTP_PRT_plant"/>
    <property type="match status" value="1"/>
</dbReference>
<evidence type="ECO:0000256" key="10">
    <source>
        <dbReference type="SAM" id="Phobius"/>
    </source>
</evidence>
<evidence type="ECO:0000313" key="12">
    <source>
        <dbReference type="EMBL" id="KAK2638233.1"/>
    </source>
</evidence>
<keyword evidence="7 10" id="KW-1133">Transmembrane helix</keyword>
<dbReference type="AlphaFoldDB" id="A0AAD9TLV9"/>
<dbReference type="InterPro" id="IPR000008">
    <property type="entry name" value="C2_dom"/>
</dbReference>
<protein>
    <recommendedName>
        <fullName evidence="11">C2 domain-containing protein</fullName>
    </recommendedName>
</protein>
<evidence type="ECO:0000256" key="9">
    <source>
        <dbReference type="SAM" id="MobiDB-lite"/>
    </source>
</evidence>
<feature type="region of interest" description="Disordered" evidence="9">
    <location>
        <begin position="140"/>
        <end position="270"/>
    </location>
</feature>
<evidence type="ECO:0000256" key="4">
    <source>
        <dbReference type="ARBA" id="ARBA00022723"/>
    </source>
</evidence>
<dbReference type="FunFam" id="2.60.40.150:FF:000090">
    <property type="entry name" value="C2 domain-containing protein"/>
    <property type="match status" value="1"/>
</dbReference>
<proteinExistence type="inferred from homology"/>